<gene>
    <name evidence="2" type="ORF">Fcan01_13419</name>
</gene>
<dbReference type="AlphaFoldDB" id="A0A226E316"/>
<feature type="transmembrane region" description="Helical" evidence="1">
    <location>
        <begin position="35"/>
        <end position="67"/>
    </location>
</feature>
<accession>A0A226E316</accession>
<keyword evidence="1" id="KW-0472">Membrane</keyword>
<proteinExistence type="predicted"/>
<evidence type="ECO:0000256" key="1">
    <source>
        <dbReference type="SAM" id="Phobius"/>
    </source>
</evidence>
<keyword evidence="1" id="KW-0812">Transmembrane</keyword>
<keyword evidence="3" id="KW-1185">Reference proteome</keyword>
<reference evidence="2 3" key="1">
    <citation type="submission" date="2015-12" db="EMBL/GenBank/DDBJ databases">
        <title>The genome of Folsomia candida.</title>
        <authorList>
            <person name="Faddeeva A."/>
            <person name="Derks M.F."/>
            <person name="Anvar Y."/>
            <person name="Smit S."/>
            <person name="Van Straalen N."/>
            <person name="Roelofs D."/>
        </authorList>
    </citation>
    <scope>NUCLEOTIDE SEQUENCE [LARGE SCALE GENOMIC DNA]</scope>
    <source>
        <strain evidence="2 3">VU population</strain>
        <tissue evidence="2">Whole body</tissue>
    </source>
</reference>
<dbReference type="Proteomes" id="UP000198287">
    <property type="component" value="Unassembled WGS sequence"/>
</dbReference>
<evidence type="ECO:0000313" key="2">
    <source>
        <dbReference type="EMBL" id="OXA51829.1"/>
    </source>
</evidence>
<name>A0A226E316_FOLCA</name>
<protein>
    <submittedName>
        <fullName evidence="2">Uncharacterized protein</fullName>
    </submittedName>
</protein>
<comment type="caution">
    <text evidence="2">The sequence shown here is derived from an EMBL/GenBank/DDBJ whole genome shotgun (WGS) entry which is preliminary data.</text>
</comment>
<evidence type="ECO:0000313" key="3">
    <source>
        <dbReference type="Proteomes" id="UP000198287"/>
    </source>
</evidence>
<sequence length="177" mass="19722">MVIKPSVAQGFDAGPADPLQFGLIDPVILELGATYLYIAPFVVFVMGILVVPASLVFLFLIILPLYVPTSSTEGGARKLSHSGRGGTSPFSRNADCVNRIICEMSNRNQIEERGIQRTRQPIVRASPTTQYNYYTDRHANIEGSPRKRKLFQNSPCVRFVCKPYDLFIKIRNSLRGS</sequence>
<keyword evidence="1" id="KW-1133">Transmembrane helix</keyword>
<dbReference type="EMBL" id="LNIX01000007">
    <property type="protein sequence ID" value="OXA51829.1"/>
    <property type="molecule type" value="Genomic_DNA"/>
</dbReference>
<organism evidence="2 3">
    <name type="scientific">Folsomia candida</name>
    <name type="common">Springtail</name>
    <dbReference type="NCBI Taxonomy" id="158441"/>
    <lineage>
        <taxon>Eukaryota</taxon>
        <taxon>Metazoa</taxon>
        <taxon>Ecdysozoa</taxon>
        <taxon>Arthropoda</taxon>
        <taxon>Hexapoda</taxon>
        <taxon>Collembola</taxon>
        <taxon>Entomobryomorpha</taxon>
        <taxon>Isotomoidea</taxon>
        <taxon>Isotomidae</taxon>
        <taxon>Proisotominae</taxon>
        <taxon>Folsomia</taxon>
    </lineage>
</organism>